<reference evidence="2" key="1">
    <citation type="submission" date="2015-08" db="EMBL/GenBank/DDBJ databases">
        <title>Fjat-10028 dsm 16317.</title>
        <authorList>
            <person name="Liu B."/>
            <person name="Wang J."/>
            <person name="Zhu Y."/>
            <person name="Liu G."/>
            <person name="Chen Q."/>
            <person name="Chen Z."/>
            <person name="Lan J."/>
            <person name="Che J."/>
            <person name="Ge C."/>
            <person name="Shi H."/>
            <person name="Pan Z."/>
            <person name="Liu X."/>
        </authorList>
    </citation>
    <scope>NUCLEOTIDE SEQUENCE [LARGE SCALE GENOMIC DNA]</scope>
    <source>
        <strain evidence="2">DSM 16317</strain>
    </source>
</reference>
<evidence type="ECO:0000313" key="2">
    <source>
        <dbReference type="Proteomes" id="UP000036867"/>
    </source>
</evidence>
<organism evidence="1 2">
    <name type="scientific">Viridibacillus arvi</name>
    <dbReference type="NCBI Taxonomy" id="263475"/>
    <lineage>
        <taxon>Bacteria</taxon>
        <taxon>Bacillati</taxon>
        <taxon>Bacillota</taxon>
        <taxon>Bacilli</taxon>
        <taxon>Bacillales</taxon>
        <taxon>Caryophanaceae</taxon>
        <taxon>Viridibacillus</taxon>
    </lineage>
</organism>
<sequence length="105" mass="12241">MGYEAQSKKVKISTEREIKIPEEFYEEFSLIDEVQISKVNGALIITPIIDPVFEKYKTLIMEQLTKAGYTGQELTDKFNELRKQVQVNDGFTLFMNVKPDFKKQE</sequence>
<protein>
    <recommendedName>
        <fullName evidence="3">SpoVT-AbrB domain-containing protein</fullName>
    </recommendedName>
</protein>
<accession>A0A0M0LCZ1</accession>
<proteinExistence type="predicted"/>
<evidence type="ECO:0008006" key="3">
    <source>
        <dbReference type="Google" id="ProtNLM"/>
    </source>
</evidence>
<name>A0A0M0LCZ1_9BACL</name>
<dbReference type="GeneID" id="301136559"/>
<dbReference type="EMBL" id="LILB01000005">
    <property type="protein sequence ID" value="KOO48871.1"/>
    <property type="molecule type" value="Genomic_DNA"/>
</dbReference>
<dbReference type="OrthoDB" id="71707at2"/>
<dbReference type="AlphaFoldDB" id="A0A0M0LCZ1"/>
<dbReference type="Proteomes" id="UP000036867">
    <property type="component" value="Unassembled WGS sequence"/>
</dbReference>
<comment type="caution">
    <text evidence="1">The sequence shown here is derived from an EMBL/GenBank/DDBJ whole genome shotgun (WGS) entry which is preliminary data.</text>
</comment>
<gene>
    <name evidence="1" type="ORF">AMD00_10670</name>
</gene>
<keyword evidence="2" id="KW-1185">Reference proteome</keyword>
<dbReference type="STRING" id="263475.AMD00_10670"/>
<dbReference type="RefSeq" id="WP_053417060.1">
    <property type="nucleotide sequence ID" value="NZ_JBHVNE010000004.1"/>
</dbReference>
<evidence type="ECO:0000313" key="1">
    <source>
        <dbReference type="EMBL" id="KOO48871.1"/>
    </source>
</evidence>